<gene>
    <name evidence="4" type="ORF">LC0644_0593</name>
</gene>
<evidence type="ECO:0000313" key="5">
    <source>
        <dbReference type="Proteomes" id="UP000032552"/>
    </source>
</evidence>
<dbReference type="FunFam" id="3.40.50.720:FF:000173">
    <property type="entry name" value="3-oxoacyl-[acyl-carrier protein] reductase"/>
    <property type="match status" value="1"/>
</dbReference>
<dbReference type="PRINTS" id="PR00080">
    <property type="entry name" value="SDRFAMILY"/>
</dbReference>
<dbReference type="InterPro" id="IPR002347">
    <property type="entry name" value="SDR_fam"/>
</dbReference>
<dbReference type="PROSITE" id="PS00061">
    <property type="entry name" value="ADH_SHORT"/>
    <property type="match status" value="1"/>
</dbReference>
<dbReference type="InterPro" id="IPR020904">
    <property type="entry name" value="Sc_DH/Rdtase_CS"/>
</dbReference>
<dbReference type="RefSeq" id="WP_045625171.1">
    <property type="nucleotide sequence ID" value="NZ_BAYM01000038.1"/>
</dbReference>
<dbReference type="AlphaFoldDB" id="A0A0C9PVG5"/>
<dbReference type="InterPro" id="IPR057326">
    <property type="entry name" value="KR_dom"/>
</dbReference>
<dbReference type="InterPro" id="IPR036291">
    <property type="entry name" value="NAD(P)-bd_dom_sf"/>
</dbReference>
<evidence type="ECO:0000259" key="3">
    <source>
        <dbReference type="SMART" id="SM00822"/>
    </source>
</evidence>
<name>A0A0C9PVG5_LACPA</name>
<dbReference type="Gene3D" id="3.40.50.720">
    <property type="entry name" value="NAD(P)-binding Rossmann-like Domain"/>
    <property type="match status" value="1"/>
</dbReference>
<comment type="caution">
    <text evidence="4">The sequence shown here is derived from an EMBL/GenBank/DDBJ whole genome shotgun (WGS) entry which is preliminary data.</text>
</comment>
<dbReference type="InterPro" id="IPR050259">
    <property type="entry name" value="SDR"/>
</dbReference>
<sequence length="242" mass="25313">MKLTDKTAIITGASRGIGEAIARNFAEAGANLVLNARHEFPTELIKELEAFGHGVVTVLGSVDDPATGQQLVATALDKFGSADMLVNNAGITSDMLAMRMKPEDFARVVSVNLDGTFYVSQPVFKKMLKARTGVIINLASVVGLTGNIGQANYAASKAGIIGLTKTLAREGAMRGVRVNAIAPGMIATDMTAALSQASQDQILAEIPLKRFGQPEEIAHAARFLVENAYITGQTLTVAGGLG</sequence>
<organism evidence="4 5">
    <name type="scientific">Lacticaseibacillus paracasei NRIC 0644</name>
    <dbReference type="NCBI Taxonomy" id="1435038"/>
    <lineage>
        <taxon>Bacteria</taxon>
        <taxon>Bacillati</taxon>
        <taxon>Bacillota</taxon>
        <taxon>Bacilli</taxon>
        <taxon>Lactobacillales</taxon>
        <taxon>Lactobacillaceae</taxon>
        <taxon>Lacticaseibacillus</taxon>
    </lineage>
</organism>
<dbReference type="SMART" id="SM00822">
    <property type="entry name" value="PKS_KR"/>
    <property type="match status" value="1"/>
</dbReference>
<proteinExistence type="inferred from homology"/>
<protein>
    <submittedName>
        <fullName evidence="4">3-oxoacyl-[acyl-carrier-protein] reductase</fullName>
    </submittedName>
</protein>
<dbReference type="NCBIfam" id="NF005559">
    <property type="entry name" value="PRK07231.1"/>
    <property type="match status" value="1"/>
</dbReference>
<dbReference type="SUPFAM" id="SSF51735">
    <property type="entry name" value="NAD(P)-binding Rossmann-fold domains"/>
    <property type="match status" value="1"/>
</dbReference>
<accession>A0A0C9PVG5</accession>
<evidence type="ECO:0000313" key="4">
    <source>
        <dbReference type="EMBL" id="GAN36004.1"/>
    </source>
</evidence>
<dbReference type="PANTHER" id="PTHR42879">
    <property type="entry name" value="3-OXOACYL-(ACYL-CARRIER-PROTEIN) REDUCTASE"/>
    <property type="match status" value="1"/>
</dbReference>
<dbReference type="PANTHER" id="PTHR42879:SF2">
    <property type="entry name" value="3-OXOACYL-[ACYL-CARRIER-PROTEIN] REDUCTASE FABG"/>
    <property type="match status" value="1"/>
</dbReference>
<dbReference type="EMBL" id="BAYM01000038">
    <property type="protein sequence ID" value="GAN36004.1"/>
    <property type="molecule type" value="Genomic_DNA"/>
</dbReference>
<dbReference type="NCBIfam" id="NF009466">
    <property type="entry name" value="PRK12826.1-2"/>
    <property type="match status" value="1"/>
</dbReference>
<keyword evidence="2" id="KW-0560">Oxidoreductase</keyword>
<feature type="domain" description="Ketoreductase" evidence="3">
    <location>
        <begin position="6"/>
        <end position="184"/>
    </location>
</feature>
<dbReference type="PRINTS" id="PR00081">
    <property type="entry name" value="GDHRDH"/>
</dbReference>
<dbReference type="Proteomes" id="UP000032552">
    <property type="component" value="Unassembled WGS sequence"/>
</dbReference>
<evidence type="ECO:0000256" key="2">
    <source>
        <dbReference type="ARBA" id="ARBA00023002"/>
    </source>
</evidence>
<reference evidence="5" key="1">
    <citation type="submission" date="2014-05" db="EMBL/GenBank/DDBJ databases">
        <title>Whole genome sequencing of Lactobacillus casei NRIC0644.</title>
        <authorList>
            <person name="Atarashi H."/>
            <person name="Yoshida Y."/>
            <person name="Fujimura S."/>
            <person name="Tanaka N."/>
            <person name="Shiwa Y."/>
            <person name="Yoshikawa H."/>
            <person name="Okada S."/>
            <person name="Nakagawa J."/>
        </authorList>
    </citation>
    <scope>NUCLEOTIDE SEQUENCE [LARGE SCALE GENOMIC DNA]</scope>
    <source>
        <strain evidence="5">NRIC0644</strain>
    </source>
</reference>
<comment type="similarity">
    <text evidence="1">Belongs to the short-chain dehydrogenases/reductases (SDR) family.</text>
</comment>
<dbReference type="Pfam" id="PF13561">
    <property type="entry name" value="adh_short_C2"/>
    <property type="match status" value="1"/>
</dbReference>
<dbReference type="GO" id="GO:0032787">
    <property type="term" value="P:monocarboxylic acid metabolic process"/>
    <property type="evidence" value="ECO:0007669"/>
    <property type="project" value="UniProtKB-ARBA"/>
</dbReference>
<dbReference type="GO" id="GO:0016491">
    <property type="term" value="F:oxidoreductase activity"/>
    <property type="evidence" value="ECO:0007669"/>
    <property type="project" value="UniProtKB-KW"/>
</dbReference>
<evidence type="ECO:0000256" key="1">
    <source>
        <dbReference type="ARBA" id="ARBA00006484"/>
    </source>
</evidence>